<dbReference type="PROSITE" id="PS51194">
    <property type="entry name" value="HELICASE_CTER"/>
    <property type="match status" value="1"/>
</dbReference>
<evidence type="ECO:0000256" key="2">
    <source>
        <dbReference type="ARBA" id="ARBA00022801"/>
    </source>
</evidence>
<dbReference type="InterPro" id="IPR022737">
    <property type="entry name" value="RapA_C"/>
</dbReference>
<gene>
    <name evidence="9 14" type="primary">rapA</name>
    <name evidence="13" type="ORF">F131LOC_01110</name>
    <name evidence="14" type="ORF">F131LOC_018090</name>
</gene>
<evidence type="ECO:0000256" key="4">
    <source>
        <dbReference type="ARBA" id="ARBA00022840"/>
    </source>
</evidence>
<evidence type="ECO:0000313" key="13">
    <source>
        <dbReference type="EMBL" id="POY51043.1"/>
    </source>
</evidence>
<name>A0A855MK17_9GAMM</name>
<dbReference type="HAMAP" id="MF_01821">
    <property type="entry name" value="Helicase_RapA"/>
    <property type="match status" value="1"/>
</dbReference>
<dbReference type="EMBL" id="PDVW01000004">
    <property type="protein sequence ID" value="POY51043.1"/>
    <property type="molecule type" value="Genomic_DNA"/>
</dbReference>
<evidence type="ECO:0000256" key="8">
    <source>
        <dbReference type="ARBA" id="ARBA00023163"/>
    </source>
</evidence>
<dbReference type="PANTHER" id="PTHR45766">
    <property type="entry name" value="DNA ANNEALING HELICASE AND ENDONUCLEASE ZRANB3 FAMILY MEMBER"/>
    <property type="match status" value="1"/>
</dbReference>
<evidence type="ECO:0000256" key="9">
    <source>
        <dbReference type="HAMAP-Rule" id="MF_01821"/>
    </source>
</evidence>
<evidence type="ECO:0000259" key="11">
    <source>
        <dbReference type="PROSITE" id="PS51192"/>
    </source>
</evidence>
<dbReference type="Pfam" id="PF00176">
    <property type="entry name" value="SNF2-rel_dom"/>
    <property type="match status" value="1"/>
</dbReference>
<dbReference type="NCBIfam" id="NF003426">
    <property type="entry name" value="PRK04914.1"/>
    <property type="match status" value="1"/>
</dbReference>
<evidence type="ECO:0000313" key="15">
    <source>
        <dbReference type="Proteomes" id="UP000237284"/>
    </source>
</evidence>
<dbReference type="CDD" id="cd18011">
    <property type="entry name" value="DEXDc_RapA"/>
    <property type="match status" value="1"/>
</dbReference>
<feature type="short sequence motif" description="DEAH box" evidence="9">
    <location>
        <begin position="279"/>
        <end position="282"/>
    </location>
</feature>
<keyword evidence="6 9" id="KW-0238">DNA-binding</keyword>
<keyword evidence="2 9" id="KW-0378">Hydrolase</keyword>
<organism evidence="13">
    <name type="scientific">Pectobacterium versatile</name>
    <dbReference type="NCBI Taxonomy" id="2488639"/>
    <lineage>
        <taxon>Bacteria</taxon>
        <taxon>Pseudomonadati</taxon>
        <taxon>Pseudomonadota</taxon>
        <taxon>Gammaproteobacteria</taxon>
        <taxon>Enterobacterales</taxon>
        <taxon>Pectobacteriaceae</taxon>
        <taxon>Pectobacterium</taxon>
    </lineage>
</organism>
<dbReference type="GO" id="GO:0004386">
    <property type="term" value="F:helicase activity"/>
    <property type="evidence" value="ECO:0007669"/>
    <property type="project" value="UniProtKB-UniRule"/>
</dbReference>
<dbReference type="InterPro" id="IPR001650">
    <property type="entry name" value="Helicase_C-like"/>
</dbReference>
<evidence type="ECO:0000256" key="10">
    <source>
        <dbReference type="SAM" id="Coils"/>
    </source>
</evidence>
<dbReference type="PROSITE" id="PS51192">
    <property type="entry name" value="HELICASE_ATP_BIND_1"/>
    <property type="match status" value="1"/>
</dbReference>
<dbReference type="SMART" id="SM00487">
    <property type="entry name" value="DEXDc"/>
    <property type="match status" value="1"/>
</dbReference>
<dbReference type="Gene3D" id="6.10.140.2230">
    <property type="match status" value="1"/>
</dbReference>
<proteinExistence type="inferred from homology"/>
<dbReference type="Pfam" id="PF18337">
    <property type="entry name" value="Tudor_RapA"/>
    <property type="match status" value="1"/>
</dbReference>
<dbReference type="Gene3D" id="2.30.30.140">
    <property type="match status" value="1"/>
</dbReference>
<keyword evidence="10" id="KW-0175">Coiled coil</keyword>
<dbReference type="PANTHER" id="PTHR45766:SF6">
    <property type="entry name" value="SWI_SNF-RELATED MATRIX-ASSOCIATED ACTIN-DEPENDENT REGULATOR OF CHROMATIN SUBFAMILY A-LIKE PROTEIN 1"/>
    <property type="match status" value="1"/>
</dbReference>
<feature type="coiled-coil region" evidence="10">
    <location>
        <begin position="906"/>
        <end position="955"/>
    </location>
</feature>
<sequence>MPFTLGQRWISDTESELGLGTVVAVDTRMITLLFPASGENRLYSRSDAPITRVMFNPGDTVTSHEGWQLKVDDVREEKGLLVYCGQRLDDETSAELREVFLDSKLTFNKPQDRLFAGQIDRMDRFALRYRARKHQNEQARQQWGGLRGMRASLIPHQLHIAHEVGQRHAPRVLLADEVGLGKTIEAGMIIHQQLLAGRASRVLIVVPETLQHQWLVEMLRRFNLLFSLFDDERYAEAKLDSSNPFETEQLVICSLGFVQRSAQRFAQLVNADWDLLVVDEAHHLVWSEESPSPEYQAIETLARATPAVLLLTATPEQLGQQSHFARLRLLDPNRFHDYQEFVAEQQQYRPVADAVTLLLAGEKAQTPELNALSDLLGEQDIEPLLKAINSNSDDNQKARQELITMLMDRHGTSRVLFRNTRQGVKGFPQRVLHQIRLPLPAQYQTAIKVSGIMNANKALEVRARDMLYPEQIYQQLEGDDATWWNFDPRVEWLLNYLTAHRDEKILVICAQAATALQLEQVLRTREAIRAAVFHEGLSILERDRAAAYFASEEEGAQVLICSEIGSEGRNFQFASHLVMFDLPFNPDLLEQRIGRLDRIGQAKEIQIMVPYLENTAQALLVRWYHEGLDAFEHTCPTGRTIYDAHHAQLIERLTTVGEQQGLDEFIHVCRQQHDSLKQQLEQGRDRLLEMHSNGGEQAQLLAQAIAEQDNDVNLVTFALNLFDIVGINQEDRSDNLIILTPSDHMLVPDFPGLPQDGCTITFDRDQALSREDAQFISWEHPLIRNGLDLVLSGDTGSCAVSLLKNKALPVGTLLAELVYVVEAQAPKHLQLTRFLPPTPVRLLMDRKGTNLAAQVEFESFNRQLNAVNRHTSSKLVNAVQPDVHAMLQQAEALVETQARQLITEAQEQADLQLRRELERLEALKAVNPNIREDELTALENQREQVLSNLHEANWRLDAIRLVVVTHQ</sequence>
<dbReference type="Gene3D" id="3.40.50.10810">
    <property type="entry name" value="Tandem AAA-ATPase domain"/>
    <property type="match status" value="1"/>
</dbReference>
<dbReference type="GO" id="GO:0016817">
    <property type="term" value="F:hydrolase activity, acting on acid anhydrides"/>
    <property type="evidence" value="ECO:0007669"/>
    <property type="project" value="InterPro"/>
</dbReference>
<accession>A0A855MK17</accession>
<dbReference type="FunFam" id="3.40.50.10810:FF:000012">
    <property type="entry name" value="RNA polymerase-associated protein RapA"/>
    <property type="match status" value="1"/>
</dbReference>
<comment type="subunit">
    <text evidence="9">Interacts with the RNAP. Has a higher affinity for the core RNAP than for the holoenzyme. Its ATPase activity is stimulated by binding to RNAP.</text>
</comment>
<comment type="similarity">
    <text evidence="9">Belongs to the SNF2/RAD54 helicase family. RapA subfamily.</text>
</comment>
<dbReference type="InterPro" id="IPR040765">
    <property type="entry name" value="Tudor_1_RapA"/>
</dbReference>
<dbReference type="InterPro" id="IPR014001">
    <property type="entry name" value="Helicase_ATP-bd"/>
</dbReference>
<keyword evidence="3 9" id="KW-0347">Helicase</keyword>
<evidence type="ECO:0000256" key="5">
    <source>
        <dbReference type="ARBA" id="ARBA00023015"/>
    </source>
</evidence>
<dbReference type="CDD" id="cd18793">
    <property type="entry name" value="SF2_C_SNF"/>
    <property type="match status" value="1"/>
</dbReference>
<keyword evidence="8 9" id="KW-0804">Transcription</keyword>
<evidence type="ECO:0000256" key="6">
    <source>
        <dbReference type="ARBA" id="ARBA00023125"/>
    </source>
</evidence>
<evidence type="ECO:0000256" key="3">
    <source>
        <dbReference type="ARBA" id="ARBA00022806"/>
    </source>
</evidence>
<dbReference type="Gene3D" id="6.10.140.1500">
    <property type="match status" value="1"/>
</dbReference>
<dbReference type="GO" id="GO:0003677">
    <property type="term" value="F:DNA binding"/>
    <property type="evidence" value="ECO:0007669"/>
    <property type="project" value="UniProtKB-KW"/>
</dbReference>
<dbReference type="InterPro" id="IPR000330">
    <property type="entry name" value="SNF2_N"/>
</dbReference>
<keyword evidence="5 9" id="KW-0805">Transcription regulation</keyword>
<dbReference type="Gene3D" id="3.40.50.300">
    <property type="entry name" value="P-loop containing nucleotide triphosphate hydrolases"/>
    <property type="match status" value="1"/>
</dbReference>
<dbReference type="InterPro" id="IPR038718">
    <property type="entry name" value="SNF2-like_sf"/>
</dbReference>
<dbReference type="Gene3D" id="2.30.30.930">
    <property type="match status" value="1"/>
</dbReference>
<dbReference type="FunFam" id="3.30.360.80:FF:000001">
    <property type="entry name" value="RNA polymerase-associated protein RapA"/>
    <property type="match status" value="1"/>
</dbReference>
<comment type="function">
    <text evidence="9">Transcription regulator that activates transcription by stimulating RNA polymerase (RNAP) recycling in case of stress conditions such as supercoiled DNA or high salt concentrations. Probably acts by releasing the RNAP, when it is trapped or immobilized on tightly supercoiled DNA. Does not activate transcription on linear DNA. Probably not involved in DNA repair.</text>
</comment>
<dbReference type="Gene3D" id="3.30.360.80">
    <property type="match status" value="1"/>
</dbReference>
<keyword evidence="1 9" id="KW-0547">Nucleotide-binding</keyword>
<dbReference type="AlphaFoldDB" id="A0A855MK17"/>
<evidence type="ECO:0000256" key="1">
    <source>
        <dbReference type="ARBA" id="ARBA00022741"/>
    </source>
</evidence>
<dbReference type="EC" id="3.6.4.-" evidence="9"/>
<evidence type="ECO:0000259" key="12">
    <source>
        <dbReference type="PROSITE" id="PS51194"/>
    </source>
</evidence>
<protein>
    <recommendedName>
        <fullName evidence="9">RNA polymerase-associated protein RapA</fullName>
        <ecNumber evidence="9">3.6.4.-</ecNumber>
    </recommendedName>
    <alternativeName>
        <fullName evidence="9">ATP-dependent helicase HepA</fullName>
    </alternativeName>
</protein>
<dbReference type="RefSeq" id="WP_103942218.1">
    <property type="nucleotide sequence ID" value="NZ_CAKLHZ010000013.1"/>
</dbReference>
<dbReference type="Pfam" id="PF12137">
    <property type="entry name" value="RapA_C"/>
    <property type="match status" value="1"/>
</dbReference>
<evidence type="ECO:0000256" key="7">
    <source>
        <dbReference type="ARBA" id="ARBA00023159"/>
    </source>
</evidence>
<evidence type="ECO:0000313" key="14">
    <source>
        <dbReference type="EMBL" id="QPK15221.1"/>
    </source>
</evidence>
<dbReference type="InterPro" id="IPR023949">
    <property type="entry name" value="Helicase_RapA"/>
</dbReference>
<dbReference type="GO" id="GO:0006355">
    <property type="term" value="P:regulation of DNA-templated transcription"/>
    <property type="evidence" value="ECO:0007669"/>
    <property type="project" value="UniProtKB-UniRule"/>
</dbReference>
<dbReference type="InterPro" id="IPR057342">
    <property type="entry name" value="DEXDc_RapA"/>
</dbReference>
<dbReference type="InterPro" id="IPR049730">
    <property type="entry name" value="SNF2/RAD54-like_C"/>
</dbReference>
<dbReference type="Proteomes" id="UP000237284">
    <property type="component" value="Chromosome"/>
</dbReference>
<feature type="domain" description="Helicase ATP-binding" evidence="11">
    <location>
        <begin position="163"/>
        <end position="333"/>
    </location>
</feature>
<dbReference type="InterPro" id="IPR040766">
    <property type="entry name" value="Tudor_2_RapA"/>
</dbReference>
<dbReference type="SMART" id="SM00490">
    <property type="entry name" value="HELICc"/>
    <property type="match status" value="1"/>
</dbReference>
<feature type="binding site" evidence="9">
    <location>
        <begin position="176"/>
        <end position="183"/>
    </location>
    <ligand>
        <name>ATP</name>
        <dbReference type="ChEBI" id="CHEBI:30616"/>
    </ligand>
</feature>
<dbReference type="Pfam" id="PF00271">
    <property type="entry name" value="Helicase_C"/>
    <property type="match status" value="1"/>
</dbReference>
<reference evidence="14 15" key="2">
    <citation type="submission" date="2020-11" db="EMBL/GenBank/DDBJ databases">
        <title>Complete genome sequence of Pectobacterium versatile F131.</title>
        <authorList>
            <person name="Shirshikov F.V."/>
            <person name="Miroshnikov K."/>
            <person name="Toshakov S.V."/>
            <person name="Kabanova A.P."/>
            <person name="Barannik A.P."/>
            <person name="Shneider M."/>
            <person name="Ignatov A.N."/>
            <person name="Miroshnikov K.A."/>
            <person name="Mikhailova Y.V."/>
            <person name="Shelenkov A."/>
            <person name="Yanushevich Y.G."/>
            <person name="Evseev P.V."/>
        </authorList>
    </citation>
    <scope>NUCLEOTIDE SEQUENCE [LARGE SCALE GENOMIC DNA]</scope>
    <source>
        <strain evidence="14 15">F131</strain>
    </source>
</reference>
<dbReference type="Pfam" id="PF18339">
    <property type="entry name" value="Tudor_1_RapA"/>
    <property type="match status" value="1"/>
</dbReference>
<keyword evidence="7 9" id="KW-0010">Activator</keyword>
<keyword evidence="4 9" id="KW-0067">ATP-binding</keyword>
<dbReference type="InterPro" id="IPR027417">
    <property type="entry name" value="P-loop_NTPase"/>
</dbReference>
<dbReference type="EMBL" id="CP065030">
    <property type="protein sequence ID" value="QPK15221.1"/>
    <property type="molecule type" value="Genomic_DNA"/>
</dbReference>
<dbReference type="SUPFAM" id="SSF52540">
    <property type="entry name" value="P-loop containing nucleoside triphosphate hydrolases"/>
    <property type="match status" value="2"/>
</dbReference>
<dbReference type="GO" id="GO:0005524">
    <property type="term" value="F:ATP binding"/>
    <property type="evidence" value="ECO:0007669"/>
    <property type="project" value="UniProtKB-UniRule"/>
</dbReference>
<reference evidence="13" key="1">
    <citation type="submission" date="2017-12" db="EMBL/GenBank/DDBJ databases">
        <title>First report on the novel genomospecies/subspecies of Pectobacterium carotovorum in Russia.</title>
        <authorList>
            <person name="Shirshikov F.V."/>
            <person name="Miroshnikov K."/>
            <person name="Toshakov S.V."/>
            <person name="Kabanova A.P."/>
            <person name="Barannik A.P."/>
            <person name="Shneider M."/>
            <person name="Ignatov A.N."/>
            <person name="Miroshnikov K.A."/>
        </authorList>
    </citation>
    <scope>NUCLEOTIDE SEQUENCE [LARGE SCALE GENOMIC DNA]</scope>
    <source>
        <strain evidence="13">F131</strain>
    </source>
</reference>
<feature type="domain" description="Helicase C-terminal" evidence="12">
    <location>
        <begin position="489"/>
        <end position="677"/>
    </location>
</feature>